<dbReference type="InterPro" id="IPR015168">
    <property type="entry name" value="SsuA/THI5"/>
</dbReference>
<dbReference type="PANTHER" id="PTHR30024:SF2">
    <property type="entry name" value="ABC TRANSPORTER SUBSTRATE-BINDING PROTEIN"/>
    <property type="match status" value="1"/>
</dbReference>
<dbReference type="RefSeq" id="WP_084400085.1">
    <property type="nucleotide sequence ID" value="NZ_BDCO01000001.1"/>
</dbReference>
<dbReference type="STRING" id="690879.TSACC_1152"/>
<dbReference type="Pfam" id="PF09084">
    <property type="entry name" value="NMT1"/>
    <property type="match status" value="1"/>
</dbReference>
<proteinExistence type="predicted"/>
<dbReference type="PANTHER" id="PTHR30024">
    <property type="entry name" value="ALIPHATIC SULFONATES-BINDING PROTEIN-RELATED"/>
    <property type="match status" value="1"/>
</dbReference>
<sequence>MKITHLKNTLITMTALALAQSTAIARNEDGSNPDLGQRSLSTESEPKIVVIGGSTGFGISYLPLLVMEDKKLLEKHAAALGLKVSMQFQRFPTSSPMYDDLVAGRIDFASGGISQLLTSWDKTHNDPTLQVRGVGALNSMPLYLVSSNPDVKTIADFTVKDKIALPAVRTSIQAVILAMAAEKAFGKDQADKLEPLTVSMGHPEAMQAILSGNSGIDAHFASAPFMYEELARPGIRRLLDSYEVVGGPHTHNVVWTTTRFRDANPKIVTAFVDALQEALDQIKADPAAAAALYVKVEGIKNMSAAQVEEFLRRPENEWTITPKKFMPFAAFMNQQGIIANKPADWRELFFENITDGN</sequence>
<comment type="caution">
    <text evidence="3">The sequence shown here is derived from an EMBL/GenBank/DDBJ whole genome shotgun (WGS) entry which is preliminary data.</text>
</comment>
<feature type="chain" id="PRO_5007524361" evidence="1">
    <location>
        <begin position="20"/>
        <end position="357"/>
    </location>
</feature>
<dbReference type="Proteomes" id="UP000076023">
    <property type="component" value="Unassembled WGS sequence"/>
</dbReference>
<dbReference type="Gene3D" id="3.40.190.10">
    <property type="entry name" value="Periplasmic binding protein-like II"/>
    <property type="match status" value="2"/>
</dbReference>
<dbReference type="SUPFAM" id="SSF53850">
    <property type="entry name" value="Periplasmic binding protein-like II"/>
    <property type="match status" value="1"/>
</dbReference>
<dbReference type="EMBL" id="BDCO01000001">
    <property type="protein sequence ID" value="GAT31600.1"/>
    <property type="molecule type" value="Genomic_DNA"/>
</dbReference>
<protein>
    <submittedName>
        <fullName evidence="3">NitT/TauT family transport system substrate-binding protein</fullName>
    </submittedName>
</protein>
<evidence type="ECO:0000259" key="2">
    <source>
        <dbReference type="Pfam" id="PF09084"/>
    </source>
</evidence>
<feature type="domain" description="SsuA/THI5-like" evidence="2">
    <location>
        <begin position="101"/>
        <end position="289"/>
    </location>
</feature>
<keyword evidence="1" id="KW-0732">Signal</keyword>
<gene>
    <name evidence="3" type="ORF">TSACC_1152</name>
</gene>
<evidence type="ECO:0000313" key="4">
    <source>
        <dbReference type="Proteomes" id="UP000076023"/>
    </source>
</evidence>
<name>A0A146G1R8_TERSA</name>
<dbReference type="AlphaFoldDB" id="A0A146G1R8"/>
<evidence type="ECO:0000313" key="3">
    <source>
        <dbReference type="EMBL" id="GAT31600.1"/>
    </source>
</evidence>
<dbReference type="InParanoid" id="A0A146G1R8"/>
<feature type="signal peptide" evidence="1">
    <location>
        <begin position="1"/>
        <end position="19"/>
    </location>
</feature>
<reference evidence="4" key="1">
    <citation type="journal article" date="2017" name="Genome Announc.">
        <title>Draft Genome Sequence of Terrimicrobium sacchariphilum NM-5T, a Facultative Anaerobic Soil Bacterium of the Class Spartobacteria.</title>
        <authorList>
            <person name="Qiu Y.L."/>
            <person name="Tourlousse D.M."/>
            <person name="Matsuura N."/>
            <person name="Ohashi A."/>
            <person name="Sekiguchi Y."/>
        </authorList>
    </citation>
    <scope>NUCLEOTIDE SEQUENCE [LARGE SCALE GENOMIC DNA]</scope>
    <source>
        <strain evidence="4">NM-5</strain>
    </source>
</reference>
<dbReference type="OrthoDB" id="9815602at2"/>
<accession>A0A146G1R8</accession>
<organism evidence="3 4">
    <name type="scientific">Terrimicrobium sacchariphilum</name>
    <dbReference type="NCBI Taxonomy" id="690879"/>
    <lineage>
        <taxon>Bacteria</taxon>
        <taxon>Pseudomonadati</taxon>
        <taxon>Verrucomicrobiota</taxon>
        <taxon>Terrimicrobiia</taxon>
        <taxon>Terrimicrobiales</taxon>
        <taxon>Terrimicrobiaceae</taxon>
        <taxon>Terrimicrobium</taxon>
    </lineage>
</organism>
<keyword evidence="4" id="KW-1185">Reference proteome</keyword>
<evidence type="ECO:0000256" key="1">
    <source>
        <dbReference type="SAM" id="SignalP"/>
    </source>
</evidence>